<organism evidence="1 2">
    <name type="scientific">Acinetobacter defluvii</name>
    <dbReference type="NCBI Taxonomy" id="1871111"/>
    <lineage>
        <taxon>Bacteria</taxon>
        <taxon>Pseudomonadati</taxon>
        <taxon>Pseudomonadota</taxon>
        <taxon>Gammaproteobacteria</taxon>
        <taxon>Moraxellales</taxon>
        <taxon>Moraxellaceae</taxon>
        <taxon>Acinetobacter</taxon>
    </lineage>
</organism>
<dbReference type="Proteomes" id="UP000245977">
    <property type="component" value="Plasmid p1_010030"/>
</dbReference>
<dbReference type="KEGG" id="adv:DJ533_00195"/>
<dbReference type="STRING" id="1871111.GCA_001704615_00912"/>
<sequence>MSDSLIEKMIAKGVNINNFQEVFNFFHSIDAIEVDLVNLLKPYLLEVSQEIVNQSMINKADRLETELALSLKLNKNEYNDHFKGLFKSYAALVDANIQGKDGDYAHIDVGSGFGRVAAIYDTDDQKWVVIEVNVAINTDEMPEGAVNLYFNQDRVKNTLLSGLVPQNPTDITQNDSIIVALAKLQAQLKSKPTEPVWVDAAQVLDSLNPNITYSTIVHGKPSKLEFLKANGMLYIRGGFTVKQEMSQVIFGVLKNEYKIKYAIDPTVLEQYVTWQMSGSTATGKMFVYTFNPIDKLVDAQNVRQELKSAVGLIARNYHVFGCLGAVVD</sequence>
<name>A0A2S2F865_9GAMM</name>
<accession>A0A2S2F865</accession>
<dbReference type="EMBL" id="CP029389">
    <property type="protein sequence ID" value="AWL27139.1"/>
    <property type="molecule type" value="Genomic_DNA"/>
</dbReference>
<protein>
    <submittedName>
        <fullName evidence="1">Uncharacterized protein</fullName>
    </submittedName>
</protein>
<proteinExistence type="predicted"/>
<dbReference type="RefSeq" id="WP_065994793.1">
    <property type="nucleotide sequence ID" value="NZ_CP029389.2"/>
</dbReference>
<evidence type="ECO:0000313" key="2">
    <source>
        <dbReference type="Proteomes" id="UP000245977"/>
    </source>
</evidence>
<dbReference type="OrthoDB" id="6688430at2"/>
<keyword evidence="2" id="KW-1185">Reference proteome</keyword>
<reference evidence="1" key="1">
    <citation type="submission" date="2019-08" db="EMBL/GenBank/DDBJ databases">
        <title>The complete genome of Acinetobacter defluvii strain WCHAD010030.</title>
        <authorList>
            <person name="Hu Y."/>
            <person name="Qin J."/>
            <person name="Feng Y."/>
            <person name="Zong Z."/>
        </authorList>
    </citation>
    <scope>NUCLEOTIDE SEQUENCE</scope>
    <source>
        <strain evidence="1">WCHA30</strain>
        <plasmid evidence="1">p1_010030</plasmid>
    </source>
</reference>
<geneLocation type="plasmid" evidence="1 2">
    <name>p1_010030</name>
</geneLocation>
<gene>
    <name evidence="1" type="ORF">DJ533_00195</name>
</gene>
<dbReference type="AlphaFoldDB" id="A0A2S2F865"/>
<keyword evidence="1" id="KW-0614">Plasmid</keyword>
<evidence type="ECO:0000313" key="1">
    <source>
        <dbReference type="EMBL" id="AWL27139.1"/>
    </source>
</evidence>